<dbReference type="CDD" id="cd11384">
    <property type="entry name" value="RagA_like"/>
    <property type="match status" value="1"/>
</dbReference>
<dbReference type="GO" id="GO:0003924">
    <property type="term" value="F:GTPase activity"/>
    <property type="evidence" value="ECO:0007669"/>
    <property type="project" value="UniProtKB-UniRule"/>
</dbReference>
<dbReference type="InterPro" id="IPR027417">
    <property type="entry name" value="P-loop_NTPase"/>
</dbReference>
<dbReference type="PANTHER" id="PTHR11259:SF1">
    <property type="entry name" value="RAS-RELATED GTP-BINDING PROTEIN"/>
    <property type="match status" value="1"/>
</dbReference>
<evidence type="ECO:0000256" key="4">
    <source>
        <dbReference type="RuleBase" id="RU367014"/>
    </source>
</evidence>
<evidence type="ECO:0000256" key="5">
    <source>
        <dbReference type="SAM" id="MobiDB-lite"/>
    </source>
</evidence>
<dbReference type="InterPro" id="IPR006762">
    <property type="entry name" value="Gtr1_RagA"/>
</dbReference>
<dbReference type="GO" id="GO:0005525">
    <property type="term" value="F:GTP binding"/>
    <property type="evidence" value="ECO:0007669"/>
    <property type="project" value="UniProtKB-UniRule"/>
</dbReference>
<dbReference type="GO" id="GO:0000329">
    <property type="term" value="C:fungal-type vacuole membrane"/>
    <property type="evidence" value="ECO:0007669"/>
    <property type="project" value="TreeGrafter"/>
</dbReference>
<gene>
    <name evidence="6" type="ORF">FGG08_003300</name>
</gene>
<protein>
    <recommendedName>
        <fullName evidence="4">GTP-binding protein</fullName>
    </recommendedName>
</protein>
<name>A0A9P8I7F9_9PEZI</name>
<evidence type="ECO:0000256" key="2">
    <source>
        <dbReference type="ARBA" id="ARBA00022741"/>
    </source>
</evidence>
<dbReference type="GO" id="GO:0010507">
    <property type="term" value="P:negative regulation of autophagy"/>
    <property type="evidence" value="ECO:0007669"/>
    <property type="project" value="TreeGrafter"/>
</dbReference>
<dbReference type="SUPFAM" id="SSF52540">
    <property type="entry name" value="P-loop containing nucleoside triphosphate hydrolases"/>
    <property type="match status" value="1"/>
</dbReference>
<dbReference type="GO" id="GO:1990131">
    <property type="term" value="C:Gtr1-Gtr2 GTPase complex"/>
    <property type="evidence" value="ECO:0007669"/>
    <property type="project" value="UniProtKB-UniRule"/>
</dbReference>
<dbReference type="EMBL" id="JAGHQL010000057">
    <property type="protein sequence ID" value="KAH0542273.1"/>
    <property type="molecule type" value="Genomic_DNA"/>
</dbReference>
<dbReference type="GO" id="GO:0009267">
    <property type="term" value="P:cellular response to starvation"/>
    <property type="evidence" value="ECO:0007669"/>
    <property type="project" value="TreeGrafter"/>
</dbReference>
<dbReference type="OrthoDB" id="10020193at2759"/>
<feature type="region of interest" description="Disordered" evidence="5">
    <location>
        <begin position="315"/>
        <end position="345"/>
    </location>
</feature>
<dbReference type="Pfam" id="PF04670">
    <property type="entry name" value="Gtr1_RagA"/>
    <property type="match status" value="1"/>
</dbReference>
<evidence type="ECO:0000313" key="7">
    <source>
        <dbReference type="Proteomes" id="UP000698800"/>
    </source>
</evidence>
<dbReference type="GO" id="GO:1904263">
    <property type="term" value="P:positive regulation of TORC1 signaling"/>
    <property type="evidence" value="ECO:0007669"/>
    <property type="project" value="TreeGrafter"/>
</dbReference>
<sequence length="345" mass="39388">MDIVEKKGKKKKVLLMGKSGSGKSSMRSIVFSNYVAKDTRRLGATIDVEHSHVKFLGNLTLNLWDCGGQDAFMENYLQHQRDHVFSNVAVLIYVFDIESREFDRDLVTYSAVARALSENSAGARIFCLIHKMDLVQAEYRQKLFEERSSLLKERSEGFDIVVFATSIWDETLYKAWANIIYTLIPNLSIIETYLRRFAEIIEAEEVVLFERTTFLVVCHVSQQGLGNPNDDRFERISNIIKTFKQSLSRFTSSPKSAPQFTEIELRAPRFSLFIDRLTSNTYILVVVKPGESDLNTAKMNVKIAREDFERLDVTGDGKKLARTRDSSSRAELEAGDDDTGREAEY</sequence>
<evidence type="ECO:0000313" key="6">
    <source>
        <dbReference type="EMBL" id="KAH0542273.1"/>
    </source>
</evidence>
<dbReference type="Proteomes" id="UP000698800">
    <property type="component" value="Unassembled WGS sequence"/>
</dbReference>
<dbReference type="PANTHER" id="PTHR11259">
    <property type="entry name" value="RAS-RELATED GTP BINDING RAG/GTR YEAST"/>
    <property type="match status" value="1"/>
</dbReference>
<comment type="caution">
    <text evidence="6">The sequence shown here is derived from an EMBL/GenBank/DDBJ whole genome shotgun (WGS) entry which is preliminary data.</text>
</comment>
<dbReference type="AlphaFoldDB" id="A0A9P8I7F9"/>
<dbReference type="Gene3D" id="3.40.50.300">
    <property type="entry name" value="P-loop containing nucleotide triphosphate hydrolases"/>
    <property type="match status" value="1"/>
</dbReference>
<evidence type="ECO:0000256" key="3">
    <source>
        <dbReference type="ARBA" id="ARBA00023134"/>
    </source>
</evidence>
<accession>A0A9P8I7F9</accession>
<reference evidence="6" key="1">
    <citation type="submission" date="2021-03" db="EMBL/GenBank/DDBJ databases">
        <title>Comparative genomics and phylogenomic investigation of the class Geoglossomycetes provide insights into ecological specialization and systematics.</title>
        <authorList>
            <person name="Melie T."/>
            <person name="Pirro S."/>
            <person name="Miller A.N."/>
            <person name="Quandt A."/>
        </authorList>
    </citation>
    <scope>NUCLEOTIDE SEQUENCE</scope>
    <source>
        <strain evidence="6">GBOQ0MN5Z8</strain>
    </source>
</reference>
<evidence type="ECO:0000256" key="1">
    <source>
        <dbReference type="ARBA" id="ARBA00007756"/>
    </source>
</evidence>
<comment type="subunit">
    <text evidence="4">Component of the GSE complex.</text>
</comment>
<keyword evidence="7" id="KW-1185">Reference proteome</keyword>
<comment type="function">
    <text evidence="4">GTPase involved in activation of the TORC1 signaling pathway, which promotes growth and represses autophagy in nutrient-rich conditions.</text>
</comment>
<keyword evidence="2 4" id="KW-0547">Nucleotide-binding</keyword>
<keyword evidence="3 4" id="KW-0342">GTP-binding</keyword>
<dbReference type="FunFam" id="3.40.50.300:FF:000488">
    <property type="entry name" value="Small monomeric GTPase (Gtr1)"/>
    <property type="match status" value="1"/>
</dbReference>
<organism evidence="6 7">
    <name type="scientific">Glutinoglossum americanum</name>
    <dbReference type="NCBI Taxonomy" id="1670608"/>
    <lineage>
        <taxon>Eukaryota</taxon>
        <taxon>Fungi</taxon>
        <taxon>Dikarya</taxon>
        <taxon>Ascomycota</taxon>
        <taxon>Pezizomycotina</taxon>
        <taxon>Geoglossomycetes</taxon>
        <taxon>Geoglossales</taxon>
        <taxon>Geoglossaceae</taxon>
        <taxon>Glutinoglossum</taxon>
    </lineage>
</organism>
<proteinExistence type="inferred from homology"/>
<dbReference type="InterPro" id="IPR039397">
    <property type="entry name" value="RagA/B"/>
</dbReference>
<dbReference type="GO" id="GO:0005634">
    <property type="term" value="C:nucleus"/>
    <property type="evidence" value="ECO:0007669"/>
    <property type="project" value="TreeGrafter"/>
</dbReference>
<comment type="similarity">
    <text evidence="1 4">Belongs to the GTR/RAG GTP-binding protein family.</text>
</comment>
<dbReference type="Gene3D" id="3.30.450.190">
    <property type="match status" value="1"/>
</dbReference>